<proteinExistence type="predicted"/>
<sequence length="157" mass="17083">MNSAGEYEGVRVFGGGSAFKFEMIQNAKNIPVISVDGALKSGRSYDWEQKVTVQITPDEQPALLCFLLGITPGFQVEYHGPARDKSLQMVNQLDRGSLYCKMWKKGVPIGIEMSAVDSFKLGALALKVLSLQTKMDVPTCLAVLRGTAGRLLSQKAN</sequence>
<gene>
    <name evidence="1" type="ORF">E6Q69_10140</name>
</gene>
<comment type="caution">
    <text evidence="1">The sequence shown here is derived from an EMBL/GenBank/DDBJ whole genome shotgun (WGS) entry which is preliminary data.</text>
</comment>
<organism evidence="1 2">
    <name type="scientific">Aquipseudomonas alcaligenes</name>
    <name type="common">Pseudomonas alcaligenes</name>
    <dbReference type="NCBI Taxonomy" id="43263"/>
    <lineage>
        <taxon>Bacteria</taxon>
        <taxon>Pseudomonadati</taxon>
        <taxon>Pseudomonadota</taxon>
        <taxon>Gammaproteobacteria</taxon>
        <taxon>Pseudomonadales</taxon>
        <taxon>Pseudomonadaceae</taxon>
        <taxon>Aquipseudomonas</taxon>
    </lineage>
</organism>
<protein>
    <submittedName>
        <fullName evidence="1">Uncharacterized protein</fullName>
    </submittedName>
</protein>
<dbReference type="EMBL" id="SSFO01000168">
    <property type="protein sequence ID" value="TXI31965.1"/>
    <property type="molecule type" value="Genomic_DNA"/>
</dbReference>
<accession>A0A5C7W5Q2</accession>
<reference evidence="1 2" key="1">
    <citation type="submission" date="2018-09" db="EMBL/GenBank/DDBJ databases">
        <title>Metagenome Assembled Genomes from an Advanced Water Purification Facility.</title>
        <authorList>
            <person name="Stamps B.W."/>
            <person name="Spear J.R."/>
        </authorList>
    </citation>
    <scope>NUCLEOTIDE SEQUENCE [LARGE SCALE GENOMIC DNA]</scope>
    <source>
        <strain evidence="1">Bin_52_1</strain>
    </source>
</reference>
<name>A0A5C7W5Q2_AQUAC</name>
<evidence type="ECO:0000313" key="2">
    <source>
        <dbReference type="Proteomes" id="UP000321110"/>
    </source>
</evidence>
<evidence type="ECO:0000313" key="1">
    <source>
        <dbReference type="EMBL" id="TXI31965.1"/>
    </source>
</evidence>
<dbReference type="Proteomes" id="UP000321110">
    <property type="component" value="Unassembled WGS sequence"/>
</dbReference>
<dbReference type="AlphaFoldDB" id="A0A5C7W5Q2"/>